<dbReference type="PANTHER" id="PTHR36302:SF1">
    <property type="entry name" value="COPPER CHAPERONE PCU(A)C"/>
    <property type="match status" value="1"/>
</dbReference>
<dbReference type="EMBL" id="JAVREL010000002">
    <property type="protein sequence ID" value="MDT0342060.1"/>
    <property type="molecule type" value="Genomic_DNA"/>
</dbReference>
<dbReference type="Pfam" id="PF04314">
    <property type="entry name" value="PCuAC"/>
    <property type="match status" value="1"/>
</dbReference>
<dbReference type="InterPro" id="IPR036182">
    <property type="entry name" value="PCuAC_sf"/>
</dbReference>
<dbReference type="SUPFAM" id="SSF110087">
    <property type="entry name" value="DR1885-like metal-binding protein"/>
    <property type="match status" value="1"/>
</dbReference>
<evidence type="ECO:0000313" key="1">
    <source>
        <dbReference type="EMBL" id="MDT0342060.1"/>
    </source>
</evidence>
<dbReference type="InterPro" id="IPR058248">
    <property type="entry name" value="Lxx211020-like"/>
</dbReference>
<proteinExistence type="predicted"/>
<dbReference type="Proteomes" id="UP001183246">
    <property type="component" value="Unassembled WGS sequence"/>
</dbReference>
<reference evidence="2" key="1">
    <citation type="submission" date="2023-07" db="EMBL/GenBank/DDBJ databases">
        <title>30 novel species of actinomycetes from the DSMZ collection.</title>
        <authorList>
            <person name="Nouioui I."/>
        </authorList>
    </citation>
    <scope>NUCLEOTIDE SEQUENCE [LARGE SCALE GENOMIC DNA]</scope>
    <source>
        <strain evidence="2">DSM 44938</strain>
    </source>
</reference>
<dbReference type="Gene3D" id="2.60.40.1890">
    <property type="entry name" value="PCu(A)C copper chaperone"/>
    <property type="match status" value="1"/>
</dbReference>
<accession>A0ABU2MKP1</accession>
<name>A0ABU2MKP1_9ACTN</name>
<dbReference type="InterPro" id="IPR007410">
    <property type="entry name" value="LpqE-like"/>
</dbReference>
<dbReference type="RefSeq" id="WP_311703190.1">
    <property type="nucleotide sequence ID" value="NZ_JAVREL010000002.1"/>
</dbReference>
<keyword evidence="2" id="KW-1185">Reference proteome</keyword>
<gene>
    <name evidence="1" type="ORF">RM590_05370</name>
</gene>
<comment type="caution">
    <text evidence="1">The sequence shown here is derived from an EMBL/GenBank/DDBJ whole genome shotgun (WGS) entry which is preliminary data.</text>
</comment>
<dbReference type="PROSITE" id="PS51257">
    <property type="entry name" value="PROKAR_LIPOPROTEIN"/>
    <property type="match status" value="1"/>
</dbReference>
<dbReference type="PANTHER" id="PTHR36302">
    <property type="entry name" value="BLR7088 PROTEIN"/>
    <property type="match status" value="1"/>
</dbReference>
<protein>
    <submittedName>
        <fullName evidence="1">Copper chaperone PCu(A)C</fullName>
    </submittedName>
</protein>
<evidence type="ECO:0000313" key="2">
    <source>
        <dbReference type="Proteomes" id="UP001183246"/>
    </source>
</evidence>
<sequence>MIRRGIPAVAAALALALGGCGDDGGGEPELEAGGAFIPEPVTADMAGGFLTVTNTGDADDTLVSVTSDLTGTVEFHETVDNAMHQVESLPIPAGGELSLGRGGTHLMLIDLSRKPTEGETVSLQLHFETSDPITLDVPVEAATHTGE</sequence>
<organism evidence="1 2">
    <name type="scientific">Streptomyces litchfieldiae</name>
    <dbReference type="NCBI Taxonomy" id="3075543"/>
    <lineage>
        <taxon>Bacteria</taxon>
        <taxon>Bacillati</taxon>
        <taxon>Actinomycetota</taxon>
        <taxon>Actinomycetes</taxon>
        <taxon>Kitasatosporales</taxon>
        <taxon>Streptomycetaceae</taxon>
        <taxon>Streptomyces</taxon>
    </lineage>
</organism>